<dbReference type="EMBL" id="AZBU02000006">
    <property type="protein sequence ID" value="TKR73918.1"/>
    <property type="molecule type" value="Genomic_DNA"/>
</dbReference>
<accession>A0A4U5MVX2</accession>
<evidence type="ECO:0000313" key="2">
    <source>
        <dbReference type="Proteomes" id="UP000298663"/>
    </source>
</evidence>
<dbReference type="AlphaFoldDB" id="A0A4U5MVX2"/>
<proteinExistence type="predicted"/>
<keyword evidence="2" id="KW-1185">Reference proteome</keyword>
<organism evidence="1 2">
    <name type="scientific">Steinernema carpocapsae</name>
    <name type="common">Entomopathogenic nematode</name>
    <dbReference type="NCBI Taxonomy" id="34508"/>
    <lineage>
        <taxon>Eukaryota</taxon>
        <taxon>Metazoa</taxon>
        <taxon>Ecdysozoa</taxon>
        <taxon>Nematoda</taxon>
        <taxon>Chromadorea</taxon>
        <taxon>Rhabditida</taxon>
        <taxon>Tylenchina</taxon>
        <taxon>Panagrolaimomorpha</taxon>
        <taxon>Strongyloidoidea</taxon>
        <taxon>Steinernematidae</taxon>
        <taxon>Steinernema</taxon>
    </lineage>
</organism>
<evidence type="ECO:0000313" key="1">
    <source>
        <dbReference type="EMBL" id="TKR73918.1"/>
    </source>
</evidence>
<reference evidence="1 2" key="1">
    <citation type="journal article" date="2015" name="Genome Biol.">
        <title>Comparative genomics of Steinernema reveals deeply conserved gene regulatory networks.</title>
        <authorList>
            <person name="Dillman A.R."/>
            <person name="Macchietto M."/>
            <person name="Porter C.F."/>
            <person name="Rogers A."/>
            <person name="Williams B."/>
            <person name="Antoshechkin I."/>
            <person name="Lee M.M."/>
            <person name="Goodwin Z."/>
            <person name="Lu X."/>
            <person name="Lewis E.E."/>
            <person name="Goodrich-Blair H."/>
            <person name="Stock S.P."/>
            <person name="Adams B.J."/>
            <person name="Sternberg P.W."/>
            <person name="Mortazavi A."/>
        </authorList>
    </citation>
    <scope>NUCLEOTIDE SEQUENCE [LARGE SCALE GENOMIC DNA]</scope>
    <source>
        <strain evidence="1 2">ALL</strain>
    </source>
</reference>
<gene>
    <name evidence="1" type="ORF">L596_021163</name>
</gene>
<reference evidence="1 2" key="2">
    <citation type="journal article" date="2019" name="G3 (Bethesda)">
        <title>Hybrid Assembly of the Genome of the Entomopathogenic Nematode Steinernema carpocapsae Identifies the X-Chromosome.</title>
        <authorList>
            <person name="Serra L."/>
            <person name="Macchietto M."/>
            <person name="Macias-Munoz A."/>
            <person name="McGill C.J."/>
            <person name="Rodriguez I.M."/>
            <person name="Rodriguez B."/>
            <person name="Murad R."/>
            <person name="Mortazavi A."/>
        </authorList>
    </citation>
    <scope>NUCLEOTIDE SEQUENCE [LARGE SCALE GENOMIC DNA]</scope>
    <source>
        <strain evidence="1 2">ALL</strain>
    </source>
</reference>
<sequence>MRTKRSMQTQNSCSNTETLGYDKPRIQFNCISKNGTSADFIIGEHDGQLMHFEQVIRDDMEDFVNRDTPESGIFYVQAPKASQRRPVQRFLSFPQLRSGCQGVLPLSLMLWFDKGDKVKVTHLSTAKTRTRGERSGWSEEGDGDVVFYQPNIHKAVACLKRCSGCEDVRIGSWFLVTARYLSWISDFTIAVSCSTS</sequence>
<dbReference type="Proteomes" id="UP000298663">
    <property type="component" value="Unassembled WGS sequence"/>
</dbReference>
<comment type="caution">
    <text evidence="1">The sequence shown here is derived from an EMBL/GenBank/DDBJ whole genome shotgun (WGS) entry which is preliminary data.</text>
</comment>
<name>A0A4U5MVX2_STECR</name>
<protein>
    <submittedName>
        <fullName evidence="1">Uncharacterized protein</fullName>
    </submittedName>
</protein>